<dbReference type="RefSeq" id="WP_205050579.1">
    <property type="nucleotide sequence ID" value="NZ_JACJKX010000012.1"/>
</dbReference>
<feature type="transmembrane region" description="Helical" evidence="1">
    <location>
        <begin position="102"/>
        <end position="133"/>
    </location>
</feature>
<keyword evidence="1" id="KW-0472">Membrane</keyword>
<dbReference type="EMBL" id="JACJKX010000012">
    <property type="protein sequence ID" value="MBM6928989.1"/>
    <property type="molecule type" value="Genomic_DNA"/>
</dbReference>
<dbReference type="Proteomes" id="UP000777002">
    <property type="component" value="Unassembled WGS sequence"/>
</dbReference>
<name>A0ABS2GVK6_9BURK</name>
<keyword evidence="1" id="KW-1133">Transmembrane helix</keyword>
<comment type="caution">
    <text evidence="2">The sequence shown here is derived from an EMBL/GenBank/DDBJ whole genome shotgun (WGS) entry which is preliminary data.</text>
</comment>
<evidence type="ECO:0000256" key="1">
    <source>
        <dbReference type="SAM" id="Phobius"/>
    </source>
</evidence>
<reference evidence="2 3" key="1">
    <citation type="journal article" date="2021" name="Sci. Rep.">
        <title>The distribution of antibiotic resistance genes in chicken gut microbiota commensals.</title>
        <authorList>
            <person name="Juricova H."/>
            <person name="Matiasovicova J."/>
            <person name="Kubasova T."/>
            <person name="Cejkova D."/>
            <person name="Rychlik I."/>
        </authorList>
    </citation>
    <scope>NUCLEOTIDE SEQUENCE [LARGE SCALE GENOMIC DNA]</scope>
    <source>
        <strain evidence="2 3">An562</strain>
    </source>
</reference>
<gene>
    <name evidence="2" type="ORF">H5985_06890</name>
</gene>
<dbReference type="InterPro" id="IPR022266">
    <property type="entry name" value="DtrJ-like"/>
</dbReference>
<evidence type="ECO:0000313" key="3">
    <source>
        <dbReference type="Proteomes" id="UP000777002"/>
    </source>
</evidence>
<evidence type="ECO:0000313" key="2">
    <source>
        <dbReference type="EMBL" id="MBM6928989.1"/>
    </source>
</evidence>
<feature type="transmembrane region" description="Helical" evidence="1">
    <location>
        <begin position="154"/>
        <end position="174"/>
    </location>
</feature>
<keyword evidence="3" id="KW-1185">Reference proteome</keyword>
<dbReference type="Pfam" id="PF14348">
    <property type="entry name" value="DtrJ-like"/>
    <property type="match status" value="1"/>
</dbReference>
<proteinExistence type="predicted"/>
<keyword evidence="1" id="KW-0812">Transmembrane</keyword>
<accession>A0ABS2GVK6</accession>
<feature type="transmembrane region" description="Helical" evidence="1">
    <location>
        <begin position="180"/>
        <end position="198"/>
    </location>
</feature>
<organism evidence="2 3">
    <name type="scientific">Parasutterella secunda</name>
    <dbReference type="NCBI Taxonomy" id="626947"/>
    <lineage>
        <taxon>Bacteria</taxon>
        <taxon>Pseudomonadati</taxon>
        <taxon>Pseudomonadota</taxon>
        <taxon>Betaproteobacteria</taxon>
        <taxon>Burkholderiales</taxon>
        <taxon>Sutterellaceae</taxon>
        <taxon>Parasutterella</taxon>
    </lineage>
</organism>
<sequence length="203" mass="23235">MSRFLWLSLIFCVCVSLLWWPGARNQSSIFELIERERAWQTEHLGFDLVNAVDNQLISIQNFIFQSPIPTGDRSTLRHSSGVVDHEIEGAVTRVSQEPYFQAMFALIVLAIGRVLVTSLLALLMIPILGAVVVDAMCAREIRHVKFLPSDSFQFRIAIAAFFVLIEIMFILSLAPVWIDPFWILGGFLLMMFSVHRFITHYFK</sequence>
<protein>
    <submittedName>
        <fullName evidence="2">DUF4400 domain-containing protein</fullName>
    </submittedName>
</protein>